<comment type="caution">
    <text evidence="1">The sequence shown here is derived from an EMBL/GenBank/DDBJ whole genome shotgun (WGS) entry which is preliminary data.</text>
</comment>
<sequence length="66" mass="7572">MSPVRTRFEFGKNWHDYAKRNFSQDKVEISKRHILEFMCRETLRGLTFLDIGCGSGLHSLAALQAG</sequence>
<gene>
    <name evidence="1" type="ORF">LCGC14_2093020</name>
</gene>
<dbReference type="Gene3D" id="3.40.50.150">
    <property type="entry name" value="Vaccinia Virus protein VP39"/>
    <property type="match status" value="1"/>
</dbReference>
<evidence type="ECO:0000313" key="1">
    <source>
        <dbReference type="EMBL" id="KKL71629.1"/>
    </source>
</evidence>
<reference evidence="1" key="1">
    <citation type="journal article" date="2015" name="Nature">
        <title>Complex archaea that bridge the gap between prokaryotes and eukaryotes.</title>
        <authorList>
            <person name="Spang A."/>
            <person name="Saw J.H."/>
            <person name="Jorgensen S.L."/>
            <person name="Zaremba-Niedzwiedzka K."/>
            <person name="Martijn J."/>
            <person name="Lind A.E."/>
            <person name="van Eijk R."/>
            <person name="Schleper C."/>
            <person name="Guy L."/>
            <person name="Ettema T.J."/>
        </authorList>
    </citation>
    <scope>NUCLEOTIDE SEQUENCE</scope>
</reference>
<evidence type="ECO:0008006" key="2">
    <source>
        <dbReference type="Google" id="ProtNLM"/>
    </source>
</evidence>
<accession>A0A0F9ECD9</accession>
<dbReference type="AlphaFoldDB" id="A0A0F9ECD9"/>
<dbReference type="InterPro" id="IPR029063">
    <property type="entry name" value="SAM-dependent_MTases_sf"/>
</dbReference>
<protein>
    <recommendedName>
        <fullName evidence="2">Methyltransferase domain-containing protein</fullName>
    </recommendedName>
</protein>
<organism evidence="1">
    <name type="scientific">marine sediment metagenome</name>
    <dbReference type="NCBI Taxonomy" id="412755"/>
    <lineage>
        <taxon>unclassified sequences</taxon>
        <taxon>metagenomes</taxon>
        <taxon>ecological metagenomes</taxon>
    </lineage>
</organism>
<proteinExistence type="predicted"/>
<name>A0A0F9ECD9_9ZZZZ</name>
<dbReference type="EMBL" id="LAZR01025532">
    <property type="protein sequence ID" value="KKL71629.1"/>
    <property type="molecule type" value="Genomic_DNA"/>
</dbReference>
<dbReference type="SUPFAM" id="SSF53335">
    <property type="entry name" value="S-adenosyl-L-methionine-dependent methyltransferases"/>
    <property type="match status" value="1"/>
</dbReference>
<feature type="non-terminal residue" evidence="1">
    <location>
        <position position="66"/>
    </location>
</feature>